<reference evidence="1 2" key="1">
    <citation type="journal article" date="2011" name="Science">
        <title>The Selaginella genome identifies genetic changes associated with the evolution of vascular plants.</title>
        <authorList>
            <person name="Banks J.A."/>
            <person name="Nishiyama T."/>
            <person name="Hasebe M."/>
            <person name="Bowman J.L."/>
            <person name="Gribskov M."/>
            <person name="dePamphilis C."/>
            <person name="Albert V.A."/>
            <person name="Aono N."/>
            <person name="Aoyama T."/>
            <person name="Ambrose B.A."/>
            <person name="Ashton N.W."/>
            <person name="Axtell M.J."/>
            <person name="Barker E."/>
            <person name="Barker M.S."/>
            <person name="Bennetzen J.L."/>
            <person name="Bonawitz N.D."/>
            <person name="Chapple C."/>
            <person name="Cheng C."/>
            <person name="Correa L.G."/>
            <person name="Dacre M."/>
            <person name="DeBarry J."/>
            <person name="Dreyer I."/>
            <person name="Elias M."/>
            <person name="Engstrom E.M."/>
            <person name="Estelle M."/>
            <person name="Feng L."/>
            <person name="Finet C."/>
            <person name="Floyd S.K."/>
            <person name="Frommer W.B."/>
            <person name="Fujita T."/>
            <person name="Gramzow L."/>
            <person name="Gutensohn M."/>
            <person name="Harholt J."/>
            <person name="Hattori M."/>
            <person name="Heyl A."/>
            <person name="Hirai T."/>
            <person name="Hiwatashi Y."/>
            <person name="Ishikawa M."/>
            <person name="Iwata M."/>
            <person name="Karol K.G."/>
            <person name="Koehler B."/>
            <person name="Kolukisaoglu U."/>
            <person name="Kubo M."/>
            <person name="Kurata T."/>
            <person name="Lalonde S."/>
            <person name="Li K."/>
            <person name="Li Y."/>
            <person name="Litt A."/>
            <person name="Lyons E."/>
            <person name="Manning G."/>
            <person name="Maruyama T."/>
            <person name="Michael T.P."/>
            <person name="Mikami K."/>
            <person name="Miyazaki S."/>
            <person name="Morinaga S."/>
            <person name="Murata T."/>
            <person name="Mueller-Roeber B."/>
            <person name="Nelson D.R."/>
            <person name="Obara M."/>
            <person name="Oguri Y."/>
            <person name="Olmstead R.G."/>
            <person name="Onodera N."/>
            <person name="Petersen B.L."/>
            <person name="Pils B."/>
            <person name="Prigge M."/>
            <person name="Rensing S.A."/>
            <person name="Riano-Pachon D.M."/>
            <person name="Roberts A.W."/>
            <person name="Sato Y."/>
            <person name="Scheller H.V."/>
            <person name="Schulz B."/>
            <person name="Schulz C."/>
            <person name="Shakirov E.V."/>
            <person name="Shibagaki N."/>
            <person name="Shinohara N."/>
            <person name="Shippen D.E."/>
            <person name="Soerensen I."/>
            <person name="Sotooka R."/>
            <person name="Sugimoto N."/>
            <person name="Sugita M."/>
            <person name="Sumikawa N."/>
            <person name="Tanurdzic M."/>
            <person name="Theissen G."/>
            <person name="Ulvskov P."/>
            <person name="Wakazuki S."/>
            <person name="Weng J.K."/>
            <person name="Willats W.W."/>
            <person name="Wipf D."/>
            <person name="Wolf P.G."/>
            <person name="Yang L."/>
            <person name="Zimmer A.D."/>
            <person name="Zhu Q."/>
            <person name="Mitros T."/>
            <person name="Hellsten U."/>
            <person name="Loque D."/>
            <person name="Otillar R."/>
            <person name="Salamov A."/>
            <person name="Schmutz J."/>
            <person name="Shapiro H."/>
            <person name="Lindquist E."/>
            <person name="Lucas S."/>
            <person name="Rokhsar D."/>
            <person name="Grigoriev I.V."/>
        </authorList>
    </citation>
    <scope>NUCLEOTIDE SEQUENCE [LARGE SCALE GENOMIC DNA]</scope>
</reference>
<evidence type="ECO:0000313" key="1">
    <source>
        <dbReference type="EMBL" id="EFJ27871.1"/>
    </source>
</evidence>
<dbReference type="InParanoid" id="D8RJ93"/>
<dbReference type="EMBL" id="GL377581">
    <property type="protein sequence ID" value="EFJ27871.1"/>
    <property type="molecule type" value="Genomic_DNA"/>
</dbReference>
<sequence length="165" mass="18857">MEVFKKEGFSGMGALGSPSDYFTDCNQKLIKFRMCAIPVDRESRATRFASAVKCMLQHPFKGAPMLVFCNDKDTAYEIKQVLDAKRVTMATVTLVEELSTLEKKRVKDKRAVVIVTKDVIDKNEEFLESIKQLAHCVCMTKLYERERTMQKFSDAYADFLFSPKA</sequence>
<protein>
    <submittedName>
        <fullName evidence="1">Uncharacterized protein</fullName>
    </submittedName>
</protein>
<keyword evidence="2" id="KW-1185">Reference proteome</keyword>
<evidence type="ECO:0000313" key="2">
    <source>
        <dbReference type="Proteomes" id="UP000001514"/>
    </source>
</evidence>
<dbReference type="Proteomes" id="UP000001514">
    <property type="component" value="Unassembled WGS sequence"/>
</dbReference>
<accession>D8RJ93</accession>
<name>D8RJ93_SELML</name>
<dbReference type="AlphaFoldDB" id="D8RJ93"/>
<gene>
    <name evidence="1" type="ORF">SELMODRAFT_411859</name>
</gene>
<organism evidence="2">
    <name type="scientific">Selaginella moellendorffii</name>
    <name type="common">Spikemoss</name>
    <dbReference type="NCBI Taxonomy" id="88036"/>
    <lineage>
        <taxon>Eukaryota</taxon>
        <taxon>Viridiplantae</taxon>
        <taxon>Streptophyta</taxon>
        <taxon>Embryophyta</taxon>
        <taxon>Tracheophyta</taxon>
        <taxon>Lycopodiopsida</taxon>
        <taxon>Selaginellales</taxon>
        <taxon>Selaginellaceae</taxon>
        <taxon>Selaginella</taxon>
    </lineage>
</organism>
<dbReference type="KEGG" id="smo:SELMODRAFT_411859"/>
<proteinExistence type="predicted"/>
<dbReference type="HOGENOM" id="CLU_1613625_0_0_1"/>
<dbReference type="Gramene" id="EFJ27871">
    <property type="protein sequence ID" value="EFJ27871"/>
    <property type="gene ID" value="SELMODRAFT_411859"/>
</dbReference>